<dbReference type="EC" id="2.4.2.10" evidence="7"/>
<comment type="similarity">
    <text evidence="5">Belongs to the OMP decarboxylase family. Type 2 subfamily.</text>
</comment>
<dbReference type="GO" id="GO:0004588">
    <property type="term" value="F:orotate phosphoribosyltransferase activity"/>
    <property type="evidence" value="ECO:0007669"/>
    <property type="project" value="UniProtKB-EC"/>
</dbReference>
<dbReference type="EMBL" id="JALLBG020000306">
    <property type="protein sequence ID" value="KAL3756396.1"/>
    <property type="molecule type" value="Genomic_DNA"/>
</dbReference>
<evidence type="ECO:0000256" key="17">
    <source>
        <dbReference type="SAM" id="MobiDB-lite"/>
    </source>
</evidence>
<reference evidence="19 20" key="1">
    <citation type="submission" date="2024-10" db="EMBL/GenBank/DDBJ databases">
        <title>Updated reference genomes for cyclostephanoid diatoms.</title>
        <authorList>
            <person name="Roberts W.R."/>
            <person name="Alverson A.J."/>
        </authorList>
    </citation>
    <scope>NUCLEOTIDE SEQUENCE [LARGE SCALE GENOMIC DNA]</scope>
    <source>
        <strain evidence="19 20">AJA232-27</strain>
    </source>
</reference>
<dbReference type="FunFam" id="3.40.50.2020:FF:000008">
    <property type="entry name" value="Orotate phosphoribosyltransferase"/>
    <property type="match status" value="1"/>
</dbReference>
<dbReference type="EC" id="4.1.1.23" evidence="8"/>
<dbReference type="PANTHER" id="PTHR43375:SF1">
    <property type="entry name" value="OROTIDINE 5'-PHOSPHATE DECARBOXYLASE"/>
    <property type="match status" value="1"/>
</dbReference>
<organism evidence="19 20">
    <name type="scientific">Discostella pseudostelligera</name>
    <dbReference type="NCBI Taxonomy" id="259834"/>
    <lineage>
        <taxon>Eukaryota</taxon>
        <taxon>Sar</taxon>
        <taxon>Stramenopiles</taxon>
        <taxon>Ochrophyta</taxon>
        <taxon>Bacillariophyta</taxon>
        <taxon>Coscinodiscophyceae</taxon>
        <taxon>Thalassiosirophycidae</taxon>
        <taxon>Stephanodiscales</taxon>
        <taxon>Stephanodiscaceae</taxon>
        <taxon>Discostella</taxon>
    </lineage>
</organism>
<evidence type="ECO:0000256" key="12">
    <source>
        <dbReference type="ARBA" id="ARBA00022793"/>
    </source>
</evidence>
<comment type="caution">
    <text evidence="19">The sequence shown here is derived from an EMBL/GenBank/DDBJ whole genome shotgun (WGS) entry which is preliminary data.</text>
</comment>
<comment type="pathway">
    <text evidence="3">Pyrimidine metabolism; UMP biosynthesis via de novo pathway; UMP from orotate: step 1/2.</text>
</comment>
<dbReference type="InterPro" id="IPR004467">
    <property type="entry name" value="Or_phspho_trans_dom"/>
</dbReference>
<dbReference type="CDD" id="cd04725">
    <property type="entry name" value="OMP_decarboxylase_like"/>
    <property type="match status" value="1"/>
</dbReference>
<protein>
    <recommendedName>
        <fullName evidence="9">Orotidine 5'-phosphate decarboxylase</fullName>
        <ecNumber evidence="7">2.4.2.10</ecNumber>
        <ecNumber evidence="8">4.1.1.23</ecNumber>
    </recommendedName>
    <alternativeName>
        <fullName evidence="15">OMP decarboxylase</fullName>
    </alternativeName>
</protein>
<dbReference type="InterPro" id="IPR029057">
    <property type="entry name" value="PRTase-like"/>
</dbReference>
<evidence type="ECO:0000256" key="3">
    <source>
        <dbReference type="ARBA" id="ARBA00004889"/>
    </source>
</evidence>
<evidence type="ECO:0000256" key="4">
    <source>
        <dbReference type="ARBA" id="ARBA00006340"/>
    </source>
</evidence>
<dbReference type="GO" id="GO:0006221">
    <property type="term" value="P:pyrimidine nucleotide biosynthetic process"/>
    <property type="evidence" value="ECO:0007669"/>
    <property type="project" value="UniProtKB-KW"/>
</dbReference>
<dbReference type="Pfam" id="PF00215">
    <property type="entry name" value="OMPdecase"/>
    <property type="match status" value="1"/>
</dbReference>
<keyword evidence="13" id="KW-0665">Pyrimidine biosynthesis</keyword>
<dbReference type="SMART" id="SM00934">
    <property type="entry name" value="OMPdecase"/>
    <property type="match status" value="1"/>
</dbReference>
<evidence type="ECO:0000256" key="16">
    <source>
        <dbReference type="ARBA" id="ARBA00049157"/>
    </source>
</evidence>
<evidence type="ECO:0000256" key="10">
    <source>
        <dbReference type="ARBA" id="ARBA00022676"/>
    </source>
</evidence>
<comment type="catalytic activity">
    <reaction evidence="16">
        <text>orotidine 5'-phosphate + H(+) = UMP + CO2</text>
        <dbReference type="Rhea" id="RHEA:11596"/>
        <dbReference type="ChEBI" id="CHEBI:15378"/>
        <dbReference type="ChEBI" id="CHEBI:16526"/>
        <dbReference type="ChEBI" id="CHEBI:57538"/>
        <dbReference type="ChEBI" id="CHEBI:57865"/>
        <dbReference type="EC" id="4.1.1.23"/>
    </reaction>
</comment>
<sequence length="564" mass="59549">MTSSSSFFQQLSSRSQSINSLLCIGLDPHFKELNLPPTANETERAEAAYQFCQRIIDATHPYTVCYKPNAAFFEAIGTKLGCATLRRVIDSIPSDIPILLDVKRGDIGTTASAYADACYDTVHGLNGDGVTLSPLMGWDSVEPFITGKYANKGAFLLCKTSNPGSNDILALTLQNNNNETLFEKIARLANEWSQKAVVSDNVPSSSSSTDNNNTTSSSSSSSSSPPPKLGLVVGATDPQALSAARRAAGPDVWILAPGVGAQGGDLASACKAGLNDAGTGMLIPVSRSVSGAADPGAEAQRLKDEINAARSAVLEARGVKKRKQIDNTNEDHGGGGGGGGVALYQKEFLEFSLQEGVLKFGSFVLKSGRTSPYFFNAGLFSSGSALHKLGKSYAAAIMASELVDKDGKVTFDVVFGPAYKGISLGALVCAALYNNFGVETGFAYNRKEVKDHGEGGILVGASMAGKRVLIVDDVITAGTAIRESYDLLKSIEAIPVGVSIALDRAEKKSLDDPLSAVQAVARDLNIPVVSIVALPQLQEYLRCSSKYDEEVLKHVTEYRSMYGV</sequence>
<comment type="similarity">
    <text evidence="4">Belongs to the purine/pyrimidine phosphoribosyltransferase family. PyrE subfamily.</text>
</comment>
<evidence type="ECO:0000256" key="7">
    <source>
        <dbReference type="ARBA" id="ARBA00011971"/>
    </source>
</evidence>
<keyword evidence="12" id="KW-0210">Decarboxylase</keyword>
<evidence type="ECO:0000256" key="5">
    <source>
        <dbReference type="ARBA" id="ARBA00008847"/>
    </source>
</evidence>
<evidence type="ECO:0000256" key="11">
    <source>
        <dbReference type="ARBA" id="ARBA00022679"/>
    </source>
</evidence>
<dbReference type="AlphaFoldDB" id="A0ABD3M2U0"/>
<dbReference type="Proteomes" id="UP001530293">
    <property type="component" value="Unassembled WGS sequence"/>
</dbReference>
<dbReference type="GO" id="GO:0004590">
    <property type="term" value="F:orotidine-5'-phosphate decarboxylase activity"/>
    <property type="evidence" value="ECO:0007669"/>
    <property type="project" value="UniProtKB-EC"/>
</dbReference>
<evidence type="ECO:0000256" key="13">
    <source>
        <dbReference type="ARBA" id="ARBA00022975"/>
    </source>
</evidence>
<evidence type="ECO:0000313" key="19">
    <source>
        <dbReference type="EMBL" id="KAL3756396.1"/>
    </source>
</evidence>
<keyword evidence="20" id="KW-1185">Reference proteome</keyword>
<dbReference type="Pfam" id="PF00156">
    <property type="entry name" value="Pribosyltran"/>
    <property type="match status" value="1"/>
</dbReference>
<evidence type="ECO:0000256" key="1">
    <source>
        <dbReference type="ARBA" id="ARBA00003769"/>
    </source>
</evidence>
<dbReference type="InterPro" id="IPR023031">
    <property type="entry name" value="OPRT"/>
</dbReference>
<keyword evidence="10" id="KW-0328">Glycosyltransferase</keyword>
<evidence type="ECO:0000256" key="14">
    <source>
        <dbReference type="ARBA" id="ARBA00023239"/>
    </source>
</evidence>
<dbReference type="InterPro" id="IPR001754">
    <property type="entry name" value="OMPdeCOase_dom"/>
</dbReference>
<comment type="pathway">
    <text evidence="2">Pyrimidine metabolism; UMP biosynthesis via de novo pathway; UMP from orotate: step 2/2.</text>
</comment>
<dbReference type="InterPro" id="IPR018089">
    <property type="entry name" value="OMPdecase_AS"/>
</dbReference>
<dbReference type="GO" id="GO:0006207">
    <property type="term" value="P:'de novo' pyrimidine nucleobase biosynthetic process"/>
    <property type="evidence" value="ECO:0007669"/>
    <property type="project" value="UniProtKB-ARBA"/>
</dbReference>
<dbReference type="PROSITE" id="PS00156">
    <property type="entry name" value="OMPDECASE"/>
    <property type="match status" value="1"/>
</dbReference>
<evidence type="ECO:0000256" key="2">
    <source>
        <dbReference type="ARBA" id="ARBA00004861"/>
    </source>
</evidence>
<feature type="region of interest" description="Disordered" evidence="17">
    <location>
        <begin position="198"/>
        <end position="233"/>
    </location>
</feature>
<evidence type="ECO:0000256" key="8">
    <source>
        <dbReference type="ARBA" id="ARBA00012321"/>
    </source>
</evidence>
<evidence type="ECO:0000313" key="20">
    <source>
        <dbReference type="Proteomes" id="UP001530293"/>
    </source>
</evidence>
<dbReference type="InterPro" id="IPR011995">
    <property type="entry name" value="OMPdecase_type-2"/>
</dbReference>
<dbReference type="InterPro" id="IPR013785">
    <property type="entry name" value="Aldolase_TIM"/>
</dbReference>
<dbReference type="PANTHER" id="PTHR43375">
    <property type="entry name" value="OROTIDINE 5'-PHOSPHATE DECARBOXYLASE"/>
    <property type="match status" value="1"/>
</dbReference>
<evidence type="ECO:0000256" key="15">
    <source>
        <dbReference type="ARBA" id="ARBA00033428"/>
    </source>
</evidence>
<dbReference type="Gene3D" id="3.20.20.70">
    <property type="entry name" value="Aldolase class I"/>
    <property type="match status" value="1"/>
</dbReference>
<proteinExistence type="inferred from homology"/>
<gene>
    <name evidence="19" type="ORF">ACHAWU_003469</name>
</gene>
<dbReference type="SUPFAM" id="SSF51366">
    <property type="entry name" value="Ribulose-phoshate binding barrel"/>
    <property type="match status" value="1"/>
</dbReference>
<feature type="domain" description="Orotidine 5'-phosphate decarboxylase" evidence="18">
    <location>
        <begin position="21"/>
        <end position="302"/>
    </location>
</feature>
<dbReference type="InterPro" id="IPR000836">
    <property type="entry name" value="PRTase_dom"/>
</dbReference>
<name>A0ABD3M2U0_9STRA</name>
<comment type="function">
    <text evidence="1">Catalyzes the transfer of a ribosyl phosphate group from 5-phosphoribose 1-diphosphate to orotate, leading to the formation of orotidine monophosphate (OMP).</text>
</comment>
<evidence type="ECO:0000259" key="18">
    <source>
        <dbReference type="SMART" id="SM00934"/>
    </source>
</evidence>
<evidence type="ECO:0000256" key="9">
    <source>
        <dbReference type="ARBA" id="ARBA00021923"/>
    </source>
</evidence>
<dbReference type="InterPro" id="IPR011060">
    <property type="entry name" value="RibuloseP-bd_barrel"/>
</dbReference>
<keyword evidence="11" id="KW-0808">Transferase</keyword>
<dbReference type="NCBIfam" id="TIGR02127">
    <property type="entry name" value="pyrF_sub2"/>
    <property type="match status" value="1"/>
</dbReference>
<keyword evidence="14" id="KW-0456">Lyase</keyword>
<dbReference type="SUPFAM" id="SSF53271">
    <property type="entry name" value="PRTase-like"/>
    <property type="match status" value="1"/>
</dbReference>
<evidence type="ECO:0000256" key="6">
    <source>
        <dbReference type="ARBA" id="ARBA00011738"/>
    </source>
</evidence>
<dbReference type="NCBIfam" id="TIGR00336">
    <property type="entry name" value="pyrE"/>
    <property type="match status" value="1"/>
</dbReference>
<dbReference type="HAMAP" id="MF_01208">
    <property type="entry name" value="PyrE"/>
    <property type="match status" value="1"/>
</dbReference>
<feature type="compositionally biased region" description="Low complexity" evidence="17">
    <location>
        <begin position="198"/>
        <end position="223"/>
    </location>
</feature>
<dbReference type="CDD" id="cd06223">
    <property type="entry name" value="PRTases_typeI"/>
    <property type="match status" value="1"/>
</dbReference>
<dbReference type="Gene3D" id="3.40.50.2020">
    <property type="match status" value="1"/>
</dbReference>
<comment type="subunit">
    <text evidence="6">Homodimer.</text>
</comment>
<accession>A0ABD3M2U0</accession>